<dbReference type="Pfam" id="PF12972">
    <property type="entry name" value="NAGLU_C"/>
    <property type="match status" value="1"/>
</dbReference>
<organism evidence="2 3">
    <name type="scientific">Brachionus plicatilis</name>
    <name type="common">Marine rotifer</name>
    <name type="synonym">Brachionus muelleri</name>
    <dbReference type="NCBI Taxonomy" id="10195"/>
    <lineage>
        <taxon>Eukaryota</taxon>
        <taxon>Metazoa</taxon>
        <taxon>Spiralia</taxon>
        <taxon>Gnathifera</taxon>
        <taxon>Rotifera</taxon>
        <taxon>Eurotatoria</taxon>
        <taxon>Monogononta</taxon>
        <taxon>Pseudotrocha</taxon>
        <taxon>Ploima</taxon>
        <taxon>Brachionidae</taxon>
        <taxon>Brachionus</taxon>
    </lineage>
</organism>
<dbReference type="EMBL" id="REGN01004405">
    <property type="protein sequence ID" value="RNA17679.1"/>
    <property type="molecule type" value="Genomic_DNA"/>
</dbReference>
<dbReference type="STRING" id="10195.A0A3M7R2H9"/>
<dbReference type="Gene3D" id="1.20.120.670">
    <property type="entry name" value="N-acetyl-b-d-glucoasminidase"/>
    <property type="match status" value="1"/>
</dbReference>
<proteinExistence type="predicted"/>
<dbReference type="InterPro" id="IPR007781">
    <property type="entry name" value="NAGLU"/>
</dbReference>
<dbReference type="PANTHER" id="PTHR12872">
    <property type="entry name" value="ALPHA-N-ACETYLGLUCOSAMINIDASE"/>
    <property type="match status" value="1"/>
</dbReference>
<evidence type="ECO:0000313" key="3">
    <source>
        <dbReference type="Proteomes" id="UP000276133"/>
    </source>
</evidence>
<dbReference type="Proteomes" id="UP000276133">
    <property type="component" value="Unassembled WGS sequence"/>
</dbReference>
<evidence type="ECO:0000259" key="1">
    <source>
        <dbReference type="Pfam" id="PF12972"/>
    </source>
</evidence>
<sequence length="141" mass="16504">MIEILDDMEELLASDDHYLLSSWLKKAKSKGSNRDERILYEFNARSQLTLWGLNSTSEVFDYACKAWSGLIADYYKPRWTIFFKEAELSMIRGEPIDNRDLVENLLLNAEFPFIFSKKNYPEAPIGNSITIIKQIHSKYRL</sequence>
<dbReference type="InterPro" id="IPR024732">
    <property type="entry name" value="NAGLU_C"/>
</dbReference>
<name>A0A3M7R2H9_BRAPC</name>
<feature type="domain" description="Alpha-N-acetylglucosaminidase C-terminal" evidence="1">
    <location>
        <begin position="1"/>
        <end position="138"/>
    </location>
</feature>
<reference evidence="2 3" key="1">
    <citation type="journal article" date="2018" name="Sci. Rep.">
        <title>Genomic signatures of local adaptation to the degree of environmental predictability in rotifers.</title>
        <authorList>
            <person name="Franch-Gras L."/>
            <person name="Hahn C."/>
            <person name="Garcia-Roger E.M."/>
            <person name="Carmona M.J."/>
            <person name="Serra M."/>
            <person name="Gomez A."/>
        </authorList>
    </citation>
    <scope>NUCLEOTIDE SEQUENCE [LARGE SCALE GENOMIC DNA]</scope>
    <source>
        <strain evidence="2">HYR1</strain>
    </source>
</reference>
<accession>A0A3M7R2H9</accession>
<dbReference type="AlphaFoldDB" id="A0A3M7R2H9"/>
<comment type="caution">
    <text evidence="2">The sequence shown here is derived from an EMBL/GenBank/DDBJ whole genome shotgun (WGS) entry which is preliminary data.</text>
</comment>
<dbReference type="OrthoDB" id="64736at2759"/>
<keyword evidence="3" id="KW-1185">Reference proteome</keyword>
<evidence type="ECO:0000313" key="2">
    <source>
        <dbReference type="EMBL" id="RNA17679.1"/>
    </source>
</evidence>
<gene>
    <name evidence="2" type="ORF">BpHYR1_000110</name>
</gene>
<protein>
    <submittedName>
        <fullName evidence="2">Alpha-N-acetylglucosaminidase isoform X2</fullName>
    </submittedName>
</protein>
<dbReference type="PANTHER" id="PTHR12872:SF1">
    <property type="entry name" value="ALPHA-N-ACETYLGLUCOSAMINIDASE"/>
    <property type="match status" value="1"/>
</dbReference>